<name>A0A1E5PBL9_9ACTN</name>
<accession>A0A1E5PBL9</accession>
<feature type="region of interest" description="Disordered" evidence="1">
    <location>
        <begin position="140"/>
        <end position="193"/>
    </location>
</feature>
<proteinExistence type="predicted"/>
<sequence length="193" mass="19199">MGALGRTAAAIGLGAAAVVGISACEPGTGGPSPVAVAMTTDRTGTRALEHQGVAVRWMSCTAKAGEGARATDGTRPAATATTGRRIVSVTCEGETGDGQEIRVDGKVTDERDGRCVRGDLTARVGDRTVFQADVLGDCHATPTATPTRTGGSQASPVTHRPAATATVTVTTTVTAEPAPAPDPGPGRTGPPSK</sequence>
<evidence type="ECO:0008006" key="4">
    <source>
        <dbReference type="Google" id="ProtNLM"/>
    </source>
</evidence>
<dbReference type="EMBL" id="MEHJ01000001">
    <property type="protein sequence ID" value="OEJ26946.1"/>
    <property type="molecule type" value="Genomic_DNA"/>
</dbReference>
<comment type="caution">
    <text evidence="2">The sequence shown here is derived from an EMBL/GenBank/DDBJ whole genome shotgun (WGS) entry which is preliminary data.</text>
</comment>
<gene>
    <name evidence="2" type="ORF">AS594_23135</name>
</gene>
<dbReference type="PROSITE" id="PS51257">
    <property type="entry name" value="PROKAR_LIPOPROTEIN"/>
    <property type="match status" value="1"/>
</dbReference>
<dbReference type="Proteomes" id="UP000095759">
    <property type="component" value="Unassembled WGS sequence"/>
</dbReference>
<protein>
    <recommendedName>
        <fullName evidence="4">Lipoprotein</fullName>
    </recommendedName>
</protein>
<dbReference type="OrthoDB" id="3483328at2"/>
<evidence type="ECO:0000256" key="1">
    <source>
        <dbReference type="SAM" id="MobiDB-lite"/>
    </source>
</evidence>
<evidence type="ECO:0000313" key="2">
    <source>
        <dbReference type="EMBL" id="OEJ26946.1"/>
    </source>
</evidence>
<keyword evidence="3" id="KW-1185">Reference proteome</keyword>
<feature type="compositionally biased region" description="Low complexity" evidence="1">
    <location>
        <begin position="140"/>
        <end position="177"/>
    </location>
</feature>
<organism evidence="2 3">
    <name type="scientific">Streptomyces agglomeratus</name>
    <dbReference type="NCBI Taxonomy" id="285458"/>
    <lineage>
        <taxon>Bacteria</taxon>
        <taxon>Bacillati</taxon>
        <taxon>Actinomycetota</taxon>
        <taxon>Actinomycetes</taxon>
        <taxon>Kitasatosporales</taxon>
        <taxon>Streptomycetaceae</taxon>
        <taxon>Streptomyces</taxon>
    </lineage>
</organism>
<dbReference type="STRING" id="285458.BGM19_13975"/>
<evidence type="ECO:0000313" key="3">
    <source>
        <dbReference type="Proteomes" id="UP000095759"/>
    </source>
</evidence>
<dbReference type="AlphaFoldDB" id="A0A1E5PBL9"/>
<reference evidence="2 3" key="1">
    <citation type="submission" date="2016-08" db="EMBL/GenBank/DDBJ databases">
        <title>Complete genome sequence of Streptomyces agglomeratus strain 6-3-2, a novel anti-MRSA actinomycete isolated from Wuli of Tebit, China.</title>
        <authorList>
            <person name="Chen X."/>
        </authorList>
    </citation>
    <scope>NUCLEOTIDE SEQUENCE [LARGE SCALE GENOMIC DNA]</scope>
    <source>
        <strain evidence="2 3">6-3-2</strain>
    </source>
</reference>